<protein>
    <submittedName>
        <fullName evidence="4">T9SS type A sorting domain-containing protein</fullName>
    </submittedName>
</protein>
<feature type="domain" description="Secretion system C-terminal sorting" evidence="3">
    <location>
        <begin position="439"/>
        <end position="511"/>
    </location>
</feature>
<dbReference type="InterPro" id="IPR024535">
    <property type="entry name" value="RHGA/B-epi-like_pectate_lyase"/>
</dbReference>
<organism evidence="4 5">
    <name type="scientific">Reichenbachiella carrageenanivorans</name>
    <dbReference type="NCBI Taxonomy" id="2979869"/>
    <lineage>
        <taxon>Bacteria</taxon>
        <taxon>Pseudomonadati</taxon>
        <taxon>Bacteroidota</taxon>
        <taxon>Cytophagia</taxon>
        <taxon>Cytophagales</taxon>
        <taxon>Reichenbachiellaceae</taxon>
        <taxon>Reichenbachiella</taxon>
    </lineage>
</organism>
<dbReference type="Gene3D" id="2.160.20.10">
    <property type="entry name" value="Single-stranded right-handed beta-helix, Pectin lyase-like"/>
    <property type="match status" value="1"/>
</dbReference>
<dbReference type="SUPFAM" id="SSF51126">
    <property type="entry name" value="Pectin lyase-like"/>
    <property type="match status" value="1"/>
</dbReference>
<evidence type="ECO:0000259" key="2">
    <source>
        <dbReference type="Pfam" id="PF12708"/>
    </source>
</evidence>
<keyword evidence="5" id="KW-1185">Reference proteome</keyword>
<name>A0ABY6CW22_9BACT</name>
<feature type="signal peptide" evidence="1">
    <location>
        <begin position="1"/>
        <end position="25"/>
    </location>
</feature>
<gene>
    <name evidence="4" type="ORF">N7E81_12155</name>
</gene>
<dbReference type="InterPro" id="IPR011050">
    <property type="entry name" value="Pectin_lyase_fold/virulence"/>
</dbReference>
<dbReference type="InterPro" id="IPR026444">
    <property type="entry name" value="Secre_tail"/>
</dbReference>
<dbReference type="Pfam" id="PF18962">
    <property type="entry name" value="Por_Secre_tail"/>
    <property type="match status" value="1"/>
</dbReference>
<dbReference type="Pfam" id="PF12708">
    <property type="entry name" value="Pect-lyase_RHGA_epim"/>
    <property type="match status" value="1"/>
</dbReference>
<reference evidence="4" key="1">
    <citation type="submission" date="2022-10" db="EMBL/GenBank/DDBJ databases">
        <title>Comparative genomics and taxonomic characterization of three novel marine species of genus Reichenbachiella exhibiting antioxidant and polysaccharide degradation activities.</title>
        <authorList>
            <person name="Muhammad N."/>
            <person name="Lee Y.-J."/>
            <person name="Ko J."/>
            <person name="Kim S.-G."/>
        </authorList>
    </citation>
    <scope>NUCLEOTIDE SEQUENCE</scope>
    <source>
        <strain evidence="4">Wsw4-B4</strain>
    </source>
</reference>
<dbReference type="RefSeq" id="WP_263049857.1">
    <property type="nucleotide sequence ID" value="NZ_CP106735.1"/>
</dbReference>
<feature type="domain" description="Rhamnogalacturonase A/B/Epimerase-like pectate lyase" evidence="2">
    <location>
        <begin position="43"/>
        <end position="98"/>
    </location>
</feature>
<evidence type="ECO:0000313" key="4">
    <source>
        <dbReference type="EMBL" id="UXX78111.1"/>
    </source>
</evidence>
<accession>A0ABY6CW22</accession>
<keyword evidence="1" id="KW-0732">Signal</keyword>
<evidence type="ECO:0000313" key="5">
    <source>
        <dbReference type="Proteomes" id="UP001062165"/>
    </source>
</evidence>
<dbReference type="NCBIfam" id="TIGR04183">
    <property type="entry name" value="Por_Secre_tail"/>
    <property type="match status" value="1"/>
</dbReference>
<proteinExistence type="predicted"/>
<dbReference type="InterPro" id="IPR012334">
    <property type="entry name" value="Pectin_lyas_fold"/>
</dbReference>
<sequence>MKIGIKNLRYAWLVGLVCRCFFAQAQNMSDFYTEKNHLVDVTVSVLSYGADGTDTAEDSQAFQEAIDAVTQQPNGGVIQVPAGTYYVMDISMKSNVHFEIDHEVIIKPPKRTDTKNYGIFDFDGNNEIIHHVSIRGIDGSFTVDLTGLINTNVRVYSFGNVENFLLSDFKTVDERTKFSTVQMGTSPYNDGYNSPENGVILNGHVDNADYGYGLVQTQAAKNVLFKNLSGTGGVTLRFETGYVKMNELQIGGLFDLVGRNISNENGNAALMVSPHETKNGHIDVDGVTSISSGFAVRLSSGYVRSEMGDITAGYFANTSVIKNVKATFGTQAQLKEKHFLYMPCDLRGSVTEFTNYTGSVKIYQGPSIAAMVNTSIGTEPGHFQVEVTNVTAEGFECQVKAVVTDVDGDENCTGIQKGCPAQKELTILNTGFFSQSFQVYPNPGQDLVSVVAPEGTKIDSVQVFSMIGNRVLSLPVQIPQSILSVDFSQLSRGTYVIQVFADRGKSWSQKIQLTK</sequence>
<evidence type="ECO:0000259" key="3">
    <source>
        <dbReference type="Pfam" id="PF18962"/>
    </source>
</evidence>
<evidence type="ECO:0000256" key="1">
    <source>
        <dbReference type="SAM" id="SignalP"/>
    </source>
</evidence>
<dbReference type="Proteomes" id="UP001062165">
    <property type="component" value="Chromosome"/>
</dbReference>
<feature type="chain" id="PRO_5046211256" evidence="1">
    <location>
        <begin position="26"/>
        <end position="515"/>
    </location>
</feature>
<dbReference type="EMBL" id="CP106735">
    <property type="protein sequence ID" value="UXX78111.1"/>
    <property type="molecule type" value="Genomic_DNA"/>
</dbReference>